<reference evidence="3" key="1">
    <citation type="journal article" date="2019" name="Curr. Biol.">
        <title>Genome Sequence of Striga asiatica Provides Insight into the Evolution of Plant Parasitism.</title>
        <authorList>
            <person name="Yoshida S."/>
            <person name="Kim S."/>
            <person name="Wafula E.K."/>
            <person name="Tanskanen J."/>
            <person name="Kim Y.M."/>
            <person name="Honaas L."/>
            <person name="Yang Z."/>
            <person name="Spallek T."/>
            <person name="Conn C.E."/>
            <person name="Ichihashi Y."/>
            <person name="Cheong K."/>
            <person name="Cui S."/>
            <person name="Der J.P."/>
            <person name="Gundlach H."/>
            <person name="Jiao Y."/>
            <person name="Hori C."/>
            <person name="Ishida J.K."/>
            <person name="Kasahara H."/>
            <person name="Kiba T."/>
            <person name="Kim M.S."/>
            <person name="Koo N."/>
            <person name="Laohavisit A."/>
            <person name="Lee Y.H."/>
            <person name="Lumba S."/>
            <person name="McCourt P."/>
            <person name="Mortimer J.C."/>
            <person name="Mutuku J.M."/>
            <person name="Nomura T."/>
            <person name="Sasaki-Sekimoto Y."/>
            <person name="Seto Y."/>
            <person name="Wang Y."/>
            <person name="Wakatake T."/>
            <person name="Sakakibara H."/>
            <person name="Demura T."/>
            <person name="Yamaguchi S."/>
            <person name="Yoneyama K."/>
            <person name="Manabe R.I."/>
            <person name="Nelson D.C."/>
            <person name="Schulman A.H."/>
            <person name="Timko M.P."/>
            <person name="dePamphilis C.W."/>
            <person name="Choi D."/>
            <person name="Shirasu K."/>
        </authorList>
    </citation>
    <scope>NUCLEOTIDE SEQUENCE [LARGE SCALE GENOMIC DNA]</scope>
    <source>
        <strain evidence="3">cv. UVA1</strain>
    </source>
</reference>
<evidence type="ECO:0000256" key="1">
    <source>
        <dbReference type="SAM" id="MobiDB-lite"/>
    </source>
</evidence>
<dbReference type="EMBL" id="BKCP01003891">
    <property type="protein sequence ID" value="GER29414.1"/>
    <property type="molecule type" value="Genomic_DNA"/>
</dbReference>
<proteinExistence type="predicted"/>
<dbReference type="Proteomes" id="UP000325081">
    <property type="component" value="Unassembled WGS sequence"/>
</dbReference>
<gene>
    <name evidence="2" type="ORF">STAS_05276</name>
</gene>
<feature type="region of interest" description="Disordered" evidence="1">
    <location>
        <begin position="36"/>
        <end position="58"/>
    </location>
</feature>
<name>A0A5A7PA10_STRAF</name>
<protein>
    <submittedName>
        <fullName evidence="2">Uncharacterized protein</fullName>
    </submittedName>
</protein>
<evidence type="ECO:0000313" key="2">
    <source>
        <dbReference type="EMBL" id="GER29414.1"/>
    </source>
</evidence>
<dbReference type="AlphaFoldDB" id="A0A5A7PA10"/>
<keyword evidence="3" id="KW-1185">Reference proteome</keyword>
<organism evidence="2 3">
    <name type="scientific">Striga asiatica</name>
    <name type="common">Asiatic witchweed</name>
    <name type="synonym">Buchnera asiatica</name>
    <dbReference type="NCBI Taxonomy" id="4170"/>
    <lineage>
        <taxon>Eukaryota</taxon>
        <taxon>Viridiplantae</taxon>
        <taxon>Streptophyta</taxon>
        <taxon>Embryophyta</taxon>
        <taxon>Tracheophyta</taxon>
        <taxon>Spermatophyta</taxon>
        <taxon>Magnoliopsida</taxon>
        <taxon>eudicotyledons</taxon>
        <taxon>Gunneridae</taxon>
        <taxon>Pentapetalae</taxon>
        <taxon>asterids</taxon>
        <taxon>lamiids</taxon>
        <taxon>Lamiales</taxon>
        <taxon>Orobanchaceae</taxon>
        <taxon>Buchnereae</taxon>
        <taxon>Striga</taxon>
    </lineage>
</organism>
<accession>A0A5A7PA10</accession>
<evidence type="ECO:0000313" key="3">
    <source>
        <dbReference type="Proteomes" id="UP000325081"/>
    </source>
</evidence>
<comment type="caution">
    <text evidence="2">The sequence shown here is derived from an EMBL/GenBank/DDBJ whole genome shotgun (WGS) entry which is preliminary data.</text>
</comment>
<feature type="compositionally biased region" description="Basic and acidic residues" evidence="1">
    <location>
        <begin position="36"/>
        <end position="46"/>
    </location>
</feature>
<feature type="compositionally biased region" description="Gly residues" evidence="1">
    <location>
        <begin position="47"/>
        <end position="56"/>
    </location>
</feature>
<sequence length="168" mass="17485">MEAEATTCGGRLGGEIEGHGGIRRHGWRAVRIEGRRGGGAGEEHGGGGRGGGGHGGAGDRNRVIVRAFVSGDQDRHVGHASLHLKIKFMVGVSHLALTQTLALFTLVWQISSSLLVFGTSRISGPRILPGLVGPSSVFELSELQPSPSSVESLSQVGLARTFSFLVLA</sequence>